<proteinExistence type="predicted"/>
<evidence type="ECO:0000313" key="3">
    <source>
        <dbReference type="Proteomes" id="UP000501690"/>
    </source>
</evidence>
<evidence type="ECO:0000313" key="2">
    <source>
        <dbReference type="EMBL" id="QCE02582.1"/>
    </source>
</evidence>
<dbReference type="Proteomes" id="UP000501690">
    <property type="component" value="Linkage Group LG8"/>
</dbReference>
<gene>
    <name evidence="2" type="ORF">DEO72_LG8g597</name>
</gene>
<feature type="region of interest" description="Disordered" evidence="1">
    <location>
        <begin position="33"/>
        <end position="79"/>
    </location>
</feature>
<dbReference type="EMBL" id="CP039352">
    <property type="protein sequence ID" value="QCE02582.1"/>
    <property type="molecule type" value="Genomic_DNA"/>
</dbReference>
<protein>
    <submittedName>
        <fullName evidence="2">Uncharacterized protein</fullName>
    </submittedName>
</protein>
<reference evidence="2 3" key="1">
    <citation type="submission" date="2019-04" db="EMBL/GenBank/DDBJ databases">
        <title>An improved genome assembly and genetic linkage map for asparagus bean, Vigna unguiculata ssp. sesquipedialis.</title>
        <authorList>
            <person name="Xia Q."/>
            <person name="Zhang R."/>
            <person name="Dong Y."/>
        </authorList>
    </citation>
    <scope>NUCLEOTIDE SEQUENCE [LARGE SCALE GENOMIC DNA]</scope>
    <source>
        <tissue evidence="2">Leaf</tissue>
    </source>
</reference>
<evidence type="ECO:0000256" key="1">
    <source>
        <dbReference type="SAM" id="MobiDB-lite"/>
    </source>
</evidence>
<keyword evidence="3" id="KW-1185">Reference proteome</keyword>
<accession>A0A4D6MPQ1</accession>
<organism evidence="2 3">
    <name type="scientific">Vigna unguiculata</name>
    <name type="common">Cowpea</name>
    <dbReference type="NCBI Taxonomy" id="3917"/>
    <lineage>
        <taxon>Eukaryota</taxon>
        <taxon>Viridiplantae</taxon>
        <taxon>Streptophyta</taxon>
        <taxon>Embryophyta</taxon>
        <taxon>Tracheophyta</taxon>
        <taxon>Spermatophyta</taxon>
        <taxon>Magnoliopsida</taxon>
        <taxon>eudicotyledons</taxon>
        <taxon>Gunneridae</taxon>
        <taxon>Pentapetalae</taxon>
        <taxon>rosids</taxon>
        <taxon>fabids</taxon>
        <taxon>Fabales</taxon>
        <taxon>Fabaceae</taxon>
        <taxon>Papilionoideae</taxon>
        <taxon>50 kb inversion clade</taxon>
        <taxon>NPAAA clade</taxon>
        <taxon>indigoferoid/millettioid clade</taxon>
        <taxon>Phaseoleae</taxon>
        <taxon>Vigna</taxon>
    </lineage>
</organism>
<name>A0A4D6MPQ1_VIGUN</name>
<dbReference type="AlphaFoldDB" id="A0A4D6MPQ1"/>
<sequence length="115" mass="12709">MPALVVDTSAHPRAAHPRAMCYKCYDGSIFPHHKRPASPSTSLRPKDLAQARHARSGESPSPRRGLEGASRNQCGISLRRDPSRLGEMFTRSKIERVAWATFRVNGFGRVPVCLA</sequence>